<feature type="region of interest" description="Disordered" evidence="1">
    <location>
        <begin position="1"/>
        <end position="24"/>
    </location>
</feature>
<sequence>MNTPEESTDKTVNQSSETEPHHAMDGISETVDGTIDARAANASAQQNFGSPPPGAEYGYGI</sequence>
<feature type="compositionally biased region" description="Polar residues" evidence="1">
    <location>
        <begin position="1"/>
        <end position="17"/>
    </location>
</feature>
<protein>
    <submittedName>
        <fullName evidence="2">Uncharacterized protein</fullName>
    </submittedName>
</protein>
<feature type="region of interest" description="Disordered" evidence="1">
    <location>
        <begin position="42"/>
        <end position="61"/>
    </location>
</feature>
<evidence type="ECO:0000256" key="1">
    <source>
        <dbReference type="SAM" id="MobiDB-lite"/>
    </source>
</evidence>
<dbReference type="KEGG" id="smam:Mal15_04870"/>
<dbReference type="AlphaFoldDB" id="A0A5B9M6W6"/>
<keyword evidence="3" id="KW-1185">Reference proteome</keyword>
<gene>
    <name evidence="2" type="ORF">Mal15_04870</name>
</gene>
<reference evidence="2 3" key="1">
    <citation type="submission" date="2019-02" db="EMBL/GenBank/DDBJ databases">
        <title>Planctomycetal bacteria perform biofilm scaping via a novel small molecule.</title>
        <authorList>
            <person name="Jeske O."/>
            <person name="Boedeker C."/>
            <person name="Wiegand S."/>
            <person name="Breitling P."/>
            <person name="Kallscheuer N."/>
            <person name="Jogler M."/>
            <person name="Rohde M."/>
            <person name="Petersen J."/>
            <person name="Medema M.H."/>
            <person name="Surup F."/>
            <person name="Jogler C."/>
        </authorList>
    </citation>
    <scope>NUCLEOTIDE SEQUENCE [LARGE SCALE GENOMIC DNA]</scope>
    <source>
        <strain evidence="2 3">Mal15</strain>
    </source>
</reference>
<evidence type="ECO:0000313" key="2">
    <source>
        <dbReference type="EMBL" id="QEF96459.1"/>
    </source>
</evidence>
<organism evidence="2 3">
    <name type="scientific">Stieleria maiorica</name>
    <dbReference type="NCBI Taxonomy" id="2795974"/>
    <lineage>
        <taxon>Bacteria</taxon>
        <taxon>Pseudomonadati</taxon>
        <taxon>Planctomycetota</taxon>
        <taxon>Planctomycetia</taxon>
        <taxon>Pirellulales</taxon>
        <taxon>Pirellulaceae</taxon>
        <taxon>Stieleria</taxon>
    </lineage>
</organism>
<accession>A0A5B9M6W6</accession>
<dbReference type="Proteomes" id="UP000321353">
    <property type="component" value="Chromosome"/>
</dbReference>
<dbReference type="RefSeq" id="WP_147866272.1">
    <property type="nucleotide sequence ID" value="NZ_CP036264.1"/>
</dbReference>
<name>A0A5B9M6W6_9BACT</name>
<evidence type="ECO:0000313" key="3">
    <source>
        <dbReference type="Proteomes" id="UP000321353"/>
    </source>
</evidence>
<dbReference type="EMBL" id="CP036264">
    <property type="protein sequence ID" value="QEF96459.1"/>
    <property type="molecule type" value="Genomic_DNA"/>
</dbReference>
<proteinExistence type="predicted"/>